<dbReference type="RefSeq" id="WP_145257456.1">
    <property type="nucleotide sequence ID" value="NZ_CP036279.1"/>
</dbReference>
<organism evidence="3 4">
    <name type="scientific">Kolteria novifilia</name>
    <dbReference type="NCBI Taxonomy" id="2527975"/>
    <lineage>
        <taxon>Bacteria</taxon>
        <taxon>Pseudomonadati</taxon>
        <taxon>Planctomycetota</taxon>
        <taxon>Planctomycetia</taxon>
        <taxon>Kolteriales</taxon>
        <taxon>Kolteriaceae</taxon>
        <taxon>Kolteria</taxon>
    </lineage>
</organism>
<keyword evidence="4" id="KW-1185">Reference proteome</keyword>
<reference evidence="3 4" key="1">
    <citation type="submission" date="2019-02" db="EMBL/GenBank/DDBJ databases">
        <title>Deep-cultivation of Planctomycetes and their phenomic and genomic characterization uncovers novel biology.</title>
        <authorList>
            <person name="Wiegand S."/>
            <person name="Jogler M."/>
            <person name="Boedeker C."/>
            <person name="Pinto D."/>
            <person name="Vollmers J."/>
            <person name="Rivas-Marin E."/>
            <person name="Kohn T."/>
            <person name="Peeters S.H."/>
            <person name="Heuer A."/>
            <person name="Rast P."/>
            <person name="Oberbeckmann S."/>
            <person name="Bunk B."/>
            <person name="Jeske O."/>
            <person name="Meyerdierks A."/>
            <person name="Storesund J.E."/>
            <person name="Kallscheuer N."/>
            <person name="Luecker S."/>
            <person name="Lage O.M."/>
            <person name="Pohl T."/>
            <person name="Merkel B.J."/>
            <person name="Hornburger P."/>
            <person name="Mueller R.-W."/>
            <person name="Bruemmer F."/>
            <person name="Labrenz M."/>
            <person name="Spormann A.M."/>
            <person name="Op den Camp H."/>
            <person name="Overmann J."/>
            <person name="Amann R."/>
            <person name="Jetten M.S.M."/>
            <person name="Mascher T."/>
            <person name="Medema M.H."/>
            <person name="Devos D.P."/>
            <person name="Kaster A.-K."/>
            <person name="Ovreas L."/>
            <person name="Rohde M."/>
            <person name="Galperin M.Y."/>
            <person name="Jogler C."/>
        </authorList>
    </citation>
    <scope>NUCLEOTIDE SEQUENCE [LARGE SCALE GENOMIC DNA]</scope>
    <source>
        <strain evidence="3 4">Pan216</strain>
    </source>
</reference>
<evidence type="ECO:0000313" key="4">
    <source>
        <dbReference type="Proteomes" id="UP000317093"/>
    </source>
</evidence>
<dbReference type="Proteomes" id="UP000317093">
    <property type="component" value="Chromosome"/>
</dbReference>
<feature type="region of interest" description="Disordered" evidence="2">
    <location>
        <begin position="205"/>
        <end position="276"/>
    </location>
</feature>
<proteinExistence type="predicted"/>
<sequence>MKTPDGRPMIDVIKLHADSKAYHREMLQSLDNITDPNFRREVAKLVDEYGRNSDEFLDVVKREVESIKQNVAEANAMNEESLAQIRQLQQAAKEAPPAPETPEIAVDSNFPRRVRDSLLAWYGTEAPATVAPNRSDIFAFEDWARTSMVGGPISTATTNDDAETTPQPPAANTVAPLFSQMTRRTSSSHVWMSDNAVNGSSIIYTNNSATDESNGNRGASEPAPPIDHAPAFDPTRSATWSVWFHRADGPTPGTPTGDQTGYEQTKDSGTWDDFLG</sequence>
<accession>A0A518B1S9</accession>
<dbReference type="AlphaFoldDB" id="A0A518B1S9"/>
<feature type="coiled-coil region" evidence="1">
    <location>
        <begin position="57"/>
        <end position="91"/>
    </location>
</feature>
<feature type="compositionally biased region" description="Polar residues" evidence="2">
    <location>
        <begin position="205"/>
        <end position="217"/>
    </location>
</feature>
<protein>
    <submittedName>
        <fullName evidence="3">Uncharacterized protein</fullName>
    </submittedName>
</protein>
<dbReference type="EMBL" id="CP036279">
    <property type="protein sequence ID" value="QDU60902.1"/>
    <property type="molecule type" value="Genomic_DNA"/>
</dbReference>
<evidence type="ECO:0000256" key="2">
    <source>
        <dbReference type="SAM" id="MobiDB-lite"/>
    </source>
</evidence>
<dbReference type="KEGG" id="knv:Pan216_17550"/>
<keyword evidence="1" id="KW-0175">Coiled coil</keyword>
<gene>
    <name evidence="3" type="ORF">Pan216_17550</name>
</gene>
<evidence type="ECO:0000256" key="1">
    <source>
        <dbReference type="SAM" id="Coils"/>
    </source>
</evidence>
<evidence type="ECO:0000313" key="3">
    <source>
        <dbReference type="EMBL" id="QDU60902.1"/>
    </source>
</evidence>
<name>A0A518B1S9_9BACT</name>